<dbReference type="GO" id="GO:0022625">
    <property type="term" value="C:cytosolic large ribosomal subunit"/>
    <property type="evidence" value="ECO:0007669"/>
    <property type="project" value="TreeGrafter"/>
</dbReference>
<dbReference type="InterPro" id="IPR001857">
    <property type="entry name" value="Ribosomal_bL19"/>
</dbReference>
<evidence type="ECO:0000313" key="5">
    <source>
        <dbReference type="EMBL" id="OGD62805.1"/>
    </source>
</evidence>
<evidence type="ECO:0000256" key="2">
    <source>
        <dbReference type="ARBA" id="ARBA00022980"/>
    </source>
</evidence>
<dbReference type="EMBL" id="MEZK01000016">
    <property type="protein sequence ID" value="OGD62805.1"/>
    <property type="molecule type" value="Genomic_DNA"/>
</dbReference>
<proteinExistence type="inferred from homology"/>
<dbReference type="AlphaFoldDB" id="A0A1F5E607"/>
<keyword evidence="3 4" id="KW-0687">Ribonucleoprotein</keyword>
<dbReference type="InterPro" id="IPR008991">
    <property type="entry name" value="Translation_prot_SH3-like_sf"/>
</dbReference>
<sequence>MANRAVLKSVPFRVGDTIRVYQRIKEGEKERLQAFEGVVIMIHGHQDGKSFTVRKIATGAVGVERIWPLNSPWINRIQVVR</sequence>
<comment type="similarity">
    <text evidence="1 4">Belongs to the bacterial ribosomal protein bL19 family.</text>
</comment>
<evidence type="ECO:0000256" key="4">
    <source>
        <dbReference type="RuleBase" id="RU000559"/>
    </source>
</evidence>
<feature type="non-terminal residue" evidence="5">
    <location>
        <position position="81"/>
    </location>
</feature>
<dbReference type="PANTHER" id="PTHR15680:SF9">
    <property type="entry name" value="LARGE RIBOSOMAL SUBUNIT PROTEIN BL19M"/>
    <property type="match status" value="1"/>
</dbReference>
<dbReference type="PANTHER" id="PTHR15680">
    <property type="entry name" value="RIBOSOMAL PROTEIN L19"/>
    <property type="match status" value="1"/>
</dbReference>
<dbReference type="Proteomes" id="UP000177006">
    <property type="component" value="Unassembled WGS sequence"/>
</dbReference>
<gene>
    <name evidence="5" type="ORF">A2160_05550</name>
</gene>
<dbReference type="PRINTS" id="PR00061">
    <property type="entry name" value="RIBOSOMALL19"/>
</dbReference>
<dbReference type="GO" id="GO:0006412">
    <property type="term" value="P:translation"/>
    <property type="evidence" value="ECO:0007669"/>
    <property type="project" value="InterPro"/>
</dbReference>
<comment type="function">
    <text evidence="4">This protein is located at the 30S-50S ribosomal subunit interface and may play a role in the structure and function of the aminoacyl-tRNA binding site.</text>
</comment>
<accession>A0A1F5E607</accession>
<protein>
    <recommendedName>
        <fullName evidence="4">50S ribosomal protein L19</fullName>
    </recommendedName>
</protein>
<dbReference type="STRING" id="1797457.A2160_05550"/>
<comment type="caution">
    <text evidence="5">The sequence shown here is derived from an EMBL/GenBank/DDBJ whole genome shotgun (WGS) entry which is preliminary data.</text>
</comment>
<dbReference type="Pfam" id="PF01245">
    <property type="entry name" value="Ribosomal_L19"/>
    <property type="match status" value="1"/>
</dbReference>
<evidence type="ECO:0000256" key="3">
    <source>
        <dbReference type="ARBA" id="ARBA00023274"/>
    </source>
</evidence>
<dbReference type="GO" id="GO:0003735">
    <property type="term" value="F:structural constituent of ribosome"/>
    <property type="evidence" value="ECO:0007669"/>
    <property type="project" value="InterPro"/>
</dbReference>
<evidence type="ECO:0000256" key="1">
    <source>
        <dbReference type="ARBA" id="ARBA00005781"/>
    </source>
</evidence>
<dbReference type="InterPro" id="IPR038657">
    <property type="entry name" value="Ribosomal_bL19_sf"/>
</dbReference>
<evidence type="ECO:0000313" key="6">
    <source>
        <dbReference type="Proteomes" id="UP000177006"/>
    </source>
</evidence>
<dbReference type="Gene3D" id="2.30.30.790">
    <property type="match status" value="1"/>
</dbReference>
<name>A0A1F5E607_9BACT</name>
<organism evidence="5 6">
    <name type="scientific">Candidatus Beckwithbacteria bacterium RBG_13_42_9</name>
    <dbReference type="NCBI Taxonomy" id="1797457"/>
    <lineage>
        <taxon>Bacteria</taxon>
        <taxon>Candidatus Beckwithiibacteriota</taxon>
    </lineage>
</organism>
<keyword evidence="2 5" id="KW-0689">Ribosomal protein</keyword>
<dbReference type="SUPFAM" id="SSF50104">
    <property type="entry name" value="Translation proteins SH3-like domain"/>
    <property type="match status" value="1"/>
</dbReference>
<reference evidence="5 6" key="1">
    <citation type="journal article" date="2016" name="Nat. Commun.">
        <title>Thousands of microbial genomes shed light on interconnected biogeochemical processes in an aquifer system.</title>
        <authorList>
            <person name="Anantharaman K."/>
            <person name="Brown C.T."/>
            <person name="Hug L.A."/>
            <person name="Sharon I."/>
            <person name="Castelle C.J."/>
            <person name="Probst A.J."/>
            <person name="Thomas B.C."/>
            <person name="Singh A."/>
            <person name="Wilkins M.J."/>
            <person name="Karaoz U."/>
            <person name="Brodie E.L."/>
            <person name="Williams K.H."/>
            <person name="Hubbard S.S."/>
            <person name="Banfield J.F."/>
        </authorList>
    </citation>
    <scope>NUCLEOTIDE SEQUENCE [LARGE SCALE GENOMIC DNA]</scope>
</reference>